<dbReference type="AlphaFoldDB" id="A0A498I3K7"/>
<protein>
    <submittedName>
        <fullName evidence="1">Uncharacterized protein</fullName>
    </submittedName>
</protein>
<gene>
    <name evidence="1" type="ORF">DVH24_019710</name>
</gene>
<accession>A0A498I3K7</accession>
<keyword evidence="2" id="KW-1185">Reference proteome</keyword>
<dbReference type="Proteomes" id="UP000290289">
    <property type="component" value="Chromosome 14"/>
</dbReference>
<evidence type="ECO:0000313" key="1">
    <source>
        <dbReference type="EMBL" id="RXH76822.1"/>
    </source>
</evidence>
<sequence>MKVGVVVPFFIVRQLDEVVPFGTWDGTRRNGTRRSVPRLVRLKRVECDVPREEFWVNFCSASPPGTTRSISVKHKIITSPSPSFSSLFPSKGIFNPSQFRPVMSRLVPSHFVSSCLVCIPNNTLGDMKLSCAYILVVCVSVQILGFGPLLPYAPKNLTQLKSLSAFHYTQPSRVVTIERIEKVEPFMLGIPPVAHQDRTVH</sequence>
<comment type="caution">
    <text evidence="1">The sequence shown here is derived from an EMBL/GenBank/DDBJ whole genome shotgun (WGS) entry which is preliminary data.</text>
</comment>
<dbReference type="EMBL" id="RDQH01000340">
    <property type="protein sequence ID" value="RXH76822.1"/>
    <property type="molecule type" value="Genomic_DNA"/>
</dbReference>
<organism evidence="1 2">
    <name type="scientific">Malus domestica</name>
    <name type="common">Apple</name>
    <name type="synonym">Pyrus malus</name>
    <dbReference type="NCBI Taxonomy" id="3750"/>
    <lineage>
        <taxon>Eukaryota</taxon>
        <taxon>Viridiplantae</taxon>
        <taxon>Streptophyta</taxon>
        <taxon>Embryophyta</taxon>
        <taxon>Tracheophyta</taxon>
        <taxon>Spermatophyta</taxon>
        <taxon>Magnoliopsida</taxon>
        <taxon>eudicotyledons</taxon>
        <taxon>Gunneridae</taxon>
        <taxon>Pentapetalae</taxon>
        <taxon>rosids</taxon>
        <taxon>fabids</taxon>
        <taxon>Rosales</taxon>
        <taxon>Rosaceae</taxon>
        <taxon>Amygdaloideae</taxon>
        <taxon>Maleae</taxon>
        <taxon>Malus</taxon>
    </lineage>
</organism>
<evidence type="ECO:0000313" key="2">
    <source>
        <dbReference type="Proteomes" id="UP000290289"/>
    </source>
</evidence>
<name>A0A498I3K7_MALDO</name>
<proteinExistence type="predicted"/>
<reference evidence="1 2" key="1">
    <citation type="submission" date="2018-10" db="EMBL/GenBank/DDBJ databases">
        <title>A high-quality apple genome assembly.</title>
        <authorList>
            <person name="Hu J."/>
        </authorList>
    </citation>
    <scope>NUCLEOTIDE SEQUENCE [LARGE SCALE GENOMIC DNA]</scope>
    <source>
        <strain evidence="2">cv. HFTH1</strain>
        <tissue evidence="1">Young leaf</tissue>
    </source>
</reference>